<accession>S7NHD9</accession>
<feature type="compositionally biased region" description="Polar residues" evidence="1">
    <location>
        <begin position="189"/>
        <end position="198"/>
    </location>
</feature>
<name>S7NHD9_MYOBR</name>
<keyword evidence="2" id="KW-0472">Membrane</keyword>
<dbReference type="EMBL" id="KE164300">
    <property type="protein sequence ID" value="EPQ16751.1"/>
    <property type="molecule type" value="Genomic_DNA"/>
</dbReference>
<feature type="compositionally biased region" description="Basic and acidic residues" evidence="1">
    <location>
        <begin position="201"/>
        <end position="215"/>
    </location>
</feature>
<keyword evidence="2" id="KW-0812">Transmembrane</keyword>
<organism evidence="3 4">
    <name type="scientific">Myotis brandtii</name>
    <name type="common">Brandt's bat</name>
    <dbReference type="NCBI Taxonomy" id="109478"/>
    <lineage>
        <taxon>Eukaryota</taxon>
        <taxon>Metazoa</taxon>
        <taxon>Chordata</taxon>
        <taxon>Craniata</taxon>
        <taxon>Vertebrata</taxon>
        <taxon>Euteleostomi</taxon>
        <taxon>Mammalia</taxon>
        <taxon>Eutheria</taxon>
        <taxon>Laurasiatheria</taxon>
        <taxon>Chiroptera</taxon>
        <taxon>Yangochiroptera</taxon>
        <taxon>Vespertilionidae</taxon>
        <taxon>Myotis</taxon>
    </lineage>
</organism>
<reference evidence="3 4" key="1">
    <citation type="journal article" date="2013" name="Nat. Commun.">
        <title>Genome analysis reveals insights into physiology and longevity of the Brandt's bat Myotis brandtii.</title>
        <authorList>
            <person name="Seim I."/>
            <person name="Fang X."/>
            <person name="Xiong Z."/>
            <person name="Lobanov A.V."/>
            <person name="Huang Z."/>
            <person name="Ma S."/>
            <person name="Feng Y."/>
            <person name="Turanov A.A."/>
            <person name="Zhu Y."/>
            <person name="Lenz T.L."/>
            <person name="Gerashchenko M.V."/>
            <person name="Fan D."/>
            <person name="Hee Yim S."/>
            <person name="Yao X."/>
            <person name="Jordan D."/>
            <person name="Xiong Y."/>
            <person name="Ma Y."/>
            <person name="Lyapunov A.N."/>
            <person name="Chen G."/>
            <person name="Kulakova O.I."/>
            <person name="Sun Y."/>
            <person name="Lee S.G."/>
            <person name="Bronson R.T."/>
            <person name="Moskalev A.A."/>
            <person name="Sunyaev S.R."/>
            <person name="Zhang G."/>
            <person name="Krogh A."/>
            <person name="Wang J."/>
            <person name="Gladyshev V.N."/>
        </authorList>
    </citation>
    <scope>NUCLEOTIDE SEQUENCE [LARGE SCALE GENOMIC DNA]</scope>
</reference>
<feature type="transmembrane region" description="Helical" evidence="2">
    <location>
        <begin position="20"/>
        <end position="43"/>
    </location>
</feature>
<gene>
    <name evidence="3" type="ORF">D623_10007662</name>
</gene>
<evidence type="ECO:0000313" key="4">
    <source>
        <dbReference type="Proteomes" id="UP000052978"/>
    </source>
</evidence>
<dbReference type="Proteomes" id="UP000052978">
    <property type="component" value="Unassembled WGS sequence"/>
</dbReference>
<evidence type="ECO:0000256" key="1">
    <source>
        <dbReference type="SAM" id="MobiDB-lite"/>
    </source>
</evidence>
<sequence length="215" mass="22247">MGSTHPGGGRAGSGCRPQASAAASVGVEVGLVGAVVVVQMLVVQSRMVHVRPMARIVGMVGMVKVSQAAPGWEEPRPGLPNSVSPYSWTVHLHIMVLLSTVQAGGQHQQQQQNGQSSACDQAHESRGPQEPEHLGAGESPLLSGSCCFLPSGGLCSALTVTGLCCLSSCRLDSSQGMWTQPLWAGATGQGRSQATVNSEGRLGEDRGGGLWREEP</sequence>
<keyword evidence="2" id="KW-1133">Transmembrane helix</keyword>
<evidence type="ECO:0000256" key="2">
    <source>
        <dbReference type="SAM" id="Phobius"/>
    </source>
</evidence>
<evidence type="ECO:0000313" key="3">
    <source>
        <dbReference type="EMBL" id="EPQ16751.1"/>
    </source>
</evidence>
<dbReference type="AlphaFoldDB" id="S7NHD9"/>
<keyword evidence="4" id="KW-1185">Reference proteome</keyword>
<protein>
    <submittedName>
        <fullName evidence="3">Uncharacterized protein</fullName>
    </submittedName>
</protein>
<feature type="compositionally biased region" description="Low complexity" evidence="1">
    <location>
        <begin position="105"/>
        <end position="115"/>
    </location>
</feature>
<proteinExistence type="predicted"/>
<feature type="region of interest" description="Disordered" evidence="1">
    <location>
        <begin position="185"/>
        <end position="215"/>
    </location>
</feature>
<feature type="compositionally biased region" description="Basic and acidic residues" evidence="1">
    <location>
        <begin position="121"/>
        <end position="135"/>
    </location>
</feature>
<feature type="region of interest" description="Disordered" evidence="1">
    <location>
        <begin position="105"/>
        <end position="136"/>
    </location>
</feature>